<sequence>MRGKNLNLTLVILVIILSLIKGDWKNWEHYYPTMIYISLATFLYEFISHSHFHLWELQQDSIFNLMNVHFSHNLIINPLVAFIFLSSYPSVFKKQLIYTLKWIVVFLILEWGGKEFGVLTYHNGWHYGWSSLFVVLMFPMIRIHHVNKLLALILSVLCALFYLVVFDYI</sequence>
<reference evidence="3" key="1">
    <citation type="journal article" date="2019" name="Int. J. Syst. Evol. Microbiol.">
        <title>The Global Catalogue of Microorganisms (GCM) 10K type strain sequencing project: providing services to taxonomists for standard genome sequencing and annotation.</title>
        <authorList>
            <consortium name="The Broad Institute Genomics Platform"/>
            <consortium name="The Broad Institute Genome Sequencing Center for Infectious Disease"/>
            <person name="Wu L."/>
            <person name="Ma J."/>
        </authorList>
    </citation>
    <scope>NUCLEOTIDE SEQUENCE [LARGE SCALE GENOMIC DNA]</scope>
    <source>
        <strain evidence="3">CGMCC 4.1621</strain>
    </source>
</reference>
<feature type="transmembrane region" description="Helical" evidence="1">
    <location>
        <begin position="7"/>
        <end position="24"/>
    </location>
</feature>
<gene>
    <name evidence="2" type="ORF">ACFQIC_10855</name>
</gene>
<feature type="transmembrane region" description="Helical" evidence="1">
    <location>
        <begin position="149"/>
        <end position="168"/>
    </location>
</feature>
<protein>
    <submittedName>
        <fullName evidence="2">CBO0543 family protein</fullName>
    </submittedName>
</protein>
<feature type="transmembrane region" description="Helical" evidence="1">
    <location>
        <begin position="95"/>
        <end position="112"/>
    </location>
</feature>
<evidence type="ECO:0000313" key="2">
    <source>
        <dbReference type="EMBL" id="MFC7062358.1"/>
    </source>
</evidence>
<evidence type="ECO:0000313" key="3">
    <source>
        <dbReference type="Proteomes" id="UP001596410"/>
    </source>
</evidence>
<feature type="transmembrane region" description="Helical" evidence="1">
    <location>
        <begin position="124"/>
        <end position="143"/>
    </location>
</feature>
<organism evidence="2 3">
    <name type="scientific">Halobacillus seohaensis</name>
    <dbReference type="NCBI Taxonomy" id="447421"/>
    <lineage>
        <taxon>Bacteria</taxon>
        <taxon>Bacillati</taxon>
        <taxon>Bacillota</taxon>
        <taxon>Bacilli</taxon>
        <taxon>Bacillales</taxon>
        <taxon>Bacillaceae</taxon>
        <taxon>Halobacillus</taxon>
    </lineage>
</organism>
<keyword evidence="1" id="KW-0472">Membrane</keyword>
<accession>A0ABW2EJ89</accession>
<evidence type="ECO:0000256" key="1">
    <source>
        <dbReference type="SAM" id="Phobius"/>
    </source>
</evidence>
<name>A0ABW2EJ89_9BACI</name>
<comment type="caution">
    <text evidence="2">The sequence shown here is derived from an EMBL/GenBank/DDBJ whole genome shotgun (WGS) entry which is preliminary data.</text>
</comment>
<dbReference type="EMBL" id="JBHSZV010000027">
    <property type="protein sequence ID" value="MFC7062358.1"/>
    <property type="molecule type" value="Genomic_DNA"/>
</dbReference>
<dbReference type="Proteomes" id="UP001596410">
    <property type="component" value="Unassembled WGS sequence"/>
</dbReference>
<feature type="transmembrane region" description="Helical" evidence="1">
    <location>
        <begin position="68"/>
        <end position="89"/>
    </location>
</feature>
<dbReference type="InterPro" id="IPR048147">
    <property type="entry name" value="CBO0543-like"/>
</dbReference>
<dbReference type="RefSeq" id="WP_390217097.1">
    <property type="nucleotide sequence ID" value="NZ_JBHSZV010000027.1"/>
</dbReference>
<keyword evidence="1" id="KW-0812">Transmembrane</keyword>
<dbReference type="NCBIfam" id="NF041644">
    <property type="entry name" value="CBO0543_fam"/>
    <property type="match status" value="1"/>
</dbReference>
<feature type="transmembrane region" description="Helical" evidence="1">
    <location>
        <begin position="30"/>
        <end position="47"/>
    </location>
</feature>
<keyword evidence="1" id="KW-1133">Transmembrane helix</keyword>
<proteinExistence type="predicted"/>
<keyword evidence="3" id="KW-1185">Reference proteome</keyword>